<dbReference type="AlphaFoldDB" id="A0AAP0PIM2"/>
<dbReference type="InterPro" id="IPR003358">
    <property type="entry name" value="tRNA_(Gua-N-7)_MeTrfase_Trmb"/>
</dbReference>
<organism evidence="7 8">
    <name type="scientific">Stephania japonica</name>
    <dbReference type="NCBI Taxonomy" id="461633"/>
    <lineage>
        <taxon>Eukaryota</taxon>
        <taxon>Viridiplantae</taxon>
        <taxon>Streptophyta</taxon>
        <taxon>Embryophyta</taxon>
        <taxon>Tracheophyta</taxon>
        <taxon>Spermatophyta</taxon>
        <taxon>Magnoliopsida</taxon>
        <taxon>Ranunculales</taxon>
        <taxon>Menispermaceae</taxon>
        <taxon>Menispermoideae</taxon>
        <taxon>Cissampelideae</taxon>
        <taxon>Stephania</taxon>
    </lineage>
</organism>
<comment type="caution">
    <text evidence="7">The sequence shown here is derived from an EMBL/GenBank/DDBJ whole genome shotgun (WGS) entry which is preliminary data.</text>
</comment>
<dbReference type="PROSITE" id="PS51625">
    <property type="entry name" value="SAM_MT_TRMB"/>
    <property type="match status" value="1"/>
</dbReference>
<keyword evidence="4" id="KW-0808">Transferase</keyword>
<evidence type="ECO:0000256" key="5">
    <source>
        <dbReference type="ARBA" id="ARBA00022691"/>
    </source>
</evidence>
<name>A0AAP0PIM2_9MAGN</name>
<dbReference type="PANTHER" id="PTHR23417">
    <property type="entry name" value="3-DEOXY-D-MANNO-OCTULOSONIC-ACID TRANSFERASE/TRNA GUANINE-N 7 - -METHYLTRANSFERASE"/>
    <property type="match status" value="1"/>
</dbReference>
<dbReference type="Pfam" id="PF02390">
    <property type="entry name" value="Methyltransf_4"/>
    <property type="match status" value="1"/>
</dbReference>
<dbReference type="PANTHER" id="PTHR23417:SF21">
    <property type="entry name" value="TRNA (GUANINE-N(7)-)-METHYLTRANSFERASE"/>
    <property type="match status" value="1"/>
</dbReference>
<dbReference type="SUPFAM" id="SSF53335">
    <property type="entry name" value="S-adenosyl-L-methionine-dependent methyltransferases"/>
    <property type="match status" value="1"/>
</dbReference>
<dbReference type="EC" id="2.1.1.33" evidence="2"/>
<dbReference type="Gene3D" id="3.40.50.150">
    <property type="entry name" value="Vaccinia Virus protein VP39"/>
    <property type="match status" value="1"/>
</dbReference>
<dbReference type="CDD" id="cd02440">
    <property type="entry name" value="AdoMet_MTases"/>
    <property type="match status" value="1"/>
</dbReference>
<dbReference type="InterPro" id="IPR029063">
    <property type="entry name" value="SAM-dependent_MTases_sf"/>
</dbReference>
<keyword evidence="8" id="KW-1185">Reference proteome</keyword>
<keyword evidence="3" id="KW-0489">Methyltransferase</keyword>
<keyword evidence="5" id="KW-0949">S-adenosyl-L-methionine</keyword>
<accession>A0AAP0PIM2</accession>
<evidence type="ECO:0000256" key="1">
    <source>
        <dbReference type="ARBA" id="ARBA00000142"/>
    </source>
</evidence>
<comment type="catalytic activity">
    <reaction evidence="1">
        <text>guanosine(46) in tRNA + S-adenosyl-L-methionine = N(7)-methylguanosine(46) in tRNA + S-adenosyl-L-homocysteine</text>
        <dbReference type="Rhea" id="RHEA:42708"/>
        <dbReference type="Rhea" id="RHEA-COMP:10188"/>
        <dbReference type="Rhea" id="RHEA-COMP:10189"/>
        <dbReference type="ChEBI" id="CHEBI:57856"/>
        <dbReference type="ChEBI" id="CHEBI:59789"/>
        <dbReference type="ChEBI" id="CHEBI:74269"/>
        <dbReference type="ChEBI" id="CHEBI:74480"/>
        <dbReference type="EC" id="2.1.1.33"/>
    </reaction>
</comment>
<evidence type="ECO:0000256" key="3">
    <source>
        <dbReference type="ARBA" id="ARBA00022603"/>
    </source>
</evidence>
<evidence type="ECO:0000256" key="6">
    <source>
        <dbReference type="ARBA" id="ARBA00022694"/>
    </source>
</evidence>
<evidence type="ECO:0000313" key="7">
    <source>
        <dbReference type="EMBL" id="KAK9144069.1"/>
    </source>
</evidence>
<gene>
    <name evidence="7" type="ORF">Sjap_003972</name>
</gene>
<proteinExistence type="predicted"/>
<dbReference type="GO" id="GO:0043527">
    <property type="term" value="C:tRNA methyltransferase complex"/>
    <property type="evidence" value="ECO:0007669"/>
    <property type="project" value="TreeGrafter"/>
</dbReference>
<protein>
    <recommendedName>
        <fullName evidence="2">tRNA (guanine(46)-N(7))-methyltransferase</fullName>
        <ecNumber evidence="2">2.1.1.33</ecNumber>
    </recommendedName>
</protein>
<sequence>MIGGVRQLMLLSSTLTVNNRYNYSSWCKVSRISAGRGAAAAELRSPDLVALEYADLKLEEMDAQVEVGHVRIRQHVNPLSSSFTVPVPIPHWKQVFNDSTLPLMVDIGSGSGRFLIWLAKRSPQHNNYLGIEIRHKLVKRAQSWVKDLALNNICFMFANATISFQQLVSSYPGPLMFVSILCPDPHFKKRHHKRRVVQQPLVDSIVKNLSPGGQVLVLSDVLEVALDMRGQFDAKADQLQHMDNVDASFICDAEGWLSTNPMGIRTEREIHAEFEGGQIYRRMYQKI</sequence>
<dbReference type="Proteomes" id="UP001417504">
    <property type="component" value="Unassembled WGS sequence"/>
</dbReference>
<keyword evidence="6" id="KW-0819">tRNA processing</keyword>
<reference evidence="7 8" key="1">
    <citation type="submission" date="2024-01" db="EMBL/GenBank/DDBJ databases">
        <title>Genome assemblies of Stephania.</title>
        <authorList>
            <person name="Yang L."/>
        </authorList>
    </citation>
    <scope>NUCLEOTIDE SEQUENCE [LARGE SCALE GENOMIC DNA]</scope>
    <source>
        <strain evidence="7">QJT</strain>
        <tissue evidence="7">Leaf</tissue>
    </source>
</reference>
<evidence type="ECO:0000313" key="8">
    <source>
        <dbReference type="Proteomes" id="UP001417504"/>
    </source>
</evidence>
<dbReference type="EMBL" id="JBBNAE010000002">
    <property type="protein sequence ID" value="KAK9144069.1"/>
    <property type="molecule type" value="Genomic_DNA"/>
</dbReference>
<evidence type="ECO:0000256" key="4">
    <source>
        <dbReference type="ARBA" id="ARBA00022679"/>
    </source>
</evidence>
<evidence type="ECO:0000256" key="2">
    <source>
        <dbReference type="ARBA" id="ARBA00011977"/>
    </source>
</evidence>
<dbReference type="FunFam" id="3.40.50.150:FF:000230">
    <property type="entry name" value="tRNA (Guanine-N(7)-)-methyltransferase"/>
    <property type="match status" value="1"/>
</dbReference>
<dbReference type="GO" id="GO:0008176">
    <property type="term" value="F:tRNA (guanine(46)-N7)-methyltransferase activity"/>
    <property type="evidence" value="ECO:0007669"/>
    <property type="project" value="UniProtKB-EC"/>
</dbReference>